<reference evidence="1" key="1">
    <citation type="submission" date="2020-03" db="EMBL/GenBank/DDBJ databases">
        <title>The deep terrestrial virosphere.</title>
        <authorList>
            <person name="Holmfeldt K."/>
            <person name="Nilsson E."/>
            <person name="Simone D."/>
            <person name="Lopez-Fernandez M."/>
            <person name="Wu X."/>
            <person name="de Brujin I."/>
            <person name="Lundin D."/>
            <person name="Andersson A."/>
            <person name="Bertilsson S."/>
            <person name="Dopson M."/>
        </authorList>
    </citation>
    <scope>NUCLEOTIDE SEQUENCE</scope>
    <source>
        <strain evidence="1">MM415B03811</strain>
    </source>
</reference>
<sequence>MKVDITISENLLALHCRALCAHAECLGLNSANFYCIVKNYAPCYSDEIFSQVLMKWGLIDEKGEPTF</sequence>
<name>A0A6M3LLT7_9ZZZZ</name>
<proteinExistence type="predicted"/>
<organism evidence="1">
    <name type="scientific">viral metagenome</name>
    <dbReference type="NCBI Taxonomy" id="1070528"/>
    <lineage>
        <taxon>unclassified sequences</taxon>
        <taxon>metagenomes</taxon>
        <taxon>organismal metagenomes</taxon>
    </lineage>
</organism>
<dbReference type="EMBL" id="MT143246">
    <property type="protein sequence ID" value="QJA94612.1"/>
    <property type="molecule type" value="Genomic_DNA"/>
</dbReference>
<accession>A0A6M3LLT7</accession>
<dbReference type="AlphaFoldDB" id="A0A6M3LLT7"/>
<evidence type="ECO:0000313" key="1">
    <source>
        <dbReference type="EMBL" id="QJA94612.1"/>
    </source>
</evidence>
<protein>
    <submittedName>
        <fullName evidence="1">Uncharacterized protein</fullName>
    </submittedName>
</protein>
<gene>
    <name evidence="1" type="ORF">MM415B03811_0006</name>
</gene>